<keyword evidence="6" id="KW-0106">Calcium</keyword>
<dbReference type="InterPro" id="IPR029058">
    <property type="entry name" value="AB_hydrolase_fold"/>
</dbReference>
<dbReference type="PANTHER" id="PTHR33938">
    <property type="entry name" value="FERULOYL ESTERASE B-RELATED"/>
    <property type="match status" value="1"/>
</dbReference>
<dbReference type="OrthoDB" id="3039123at2759"/>
<name>A0A0D2G8X8_CLAB1</name>
<keyword evidence="10" id="KW-1185">Reference proteome</keyword>
<dbReference type="HOGENOM" id="CLU_014819_3_2_1"/>
<proteinExistence type="inferred from homology"/>
<dbReference type="VEuPathDB" id="FungiDB:Z519_04987"/>
<keyword evidence="2" id="KW-0719">Serine esterase</keyword>
<evidence type="ECO:0000313" key="10">
    <source>
        <dbReference type="Proteomes" id="UP000053789"/>
    </source>
</evidence>
<reference evidence="9" key="1">
    <citation type="submission" date="2015-01" db="EMBL/GenBank/DDBJ databases">
        <title>The Genome Sequence of Cladophialophora bantiana CBS 173.52.</title>
        <authorList>
            <consortium name="The Broad Institute Genomics Platform"/>
            <person name="Cuomo C."/>
            <person name="de Hoog S."/>
            <person name="Gorbushina A."/>
            <person name="Stielow B."/>
            <person name="Teixiera M."/>
            <person name="Abouelleil A."/>
            <person name="Chapman S.B."/>
            <person name="Priest M."/>
            <person name="Young S.K."/>
            <person name="Wortman J."/>
            <person name="Nusbaum C."/>
            <person name="Birren B."/>
        </authorList>
    </citation>
    <scope>NUCLEOTIDE SEQUENCE [LARGE SCALE GENOMIC DNA]</scope>
    <source>
        <strain evidence="9">CBS 173.52</strain>
    </source>
</reference>
<evidence type="ECO:0000256" key="5">
    <source>
        <dbReference type="ARBA" id="ARBA00022801"/>
    </source>
</evidence>
<gene>
    <name evidence="9" type="ORF">Z519_04987</name>
</gene>
<dbReference type="EMBL" id="KN846985">
    <property type="protein sequence ID" value="KIW95007.1"/>
    <property type="molecule type" value="Genomic_DNA"/>
</dbReference>
<dbReference type="Gene3D" id="3.40.50.1820">
    <property type="entry name" value="alpha/beta hydrolase"/>
    <property type="match status" value="1"/>
</dbReference>
<dbReference type="GO" id="GO:0046872">
    <property type="term" value="F:metal ion binding"/>
    <property type="evidence" value="ECO:0007669"/>
    <property type="project" value="UniProtKB-KW"/>
</dbReference>
<keyword evidence="4" id="KW-0732">Signal</keyword>
<evidence type="ECO:0000313" key="9">
    <source>
        <dbReference type="EMBL" id="KIW95007.1"/>
    </source>
</evidence>
<keyword evidence="5 8" id="KW-0378">Hydrolase</keyword>
<evidence type="ECO:0000256" key="6">
    <source>
        <dbReference type="ARBA" id="ARBA00022837"/>
    </source>
</evidence>
<dbReference type="Pfam" id="PF07519">
    <property type="entry name" value="Tannase"/>
    <property type="match status" value="1"/>
</dbReference>
<accession>A0A0D2G8X8</accession>
<dbReference type="GO" id="GO:0030600">
    <property type="term" value="F:feruloyl esterase activity"/>
    <property type="evidence" value="ECO:0007669"/>
    <property type="project" value="UniProtKB-ARBA"/>
</dbReference>
<dbReference type="GeneID" id="27697915"/>
<comment type="similarity">
    <text evidence="1 8">Belongs to the tannase family.</text>
</comment>
<evidence type="ECO:0000256" key="8">
    <source>
        <dbReference type="RuleBase" id="RU361238"/>
    </source>
</evidence>
<organism evidence="9 10">
    <name type="scientific">Cladophialophora bantiana (strain ATCC 10958 / CBS 173.52 / CDC B-1940 / NIH 8579)</name>
    <name type="common">Xylohypha bantiana</name>
    <dbReference type="NCBI Taxonomy" id="1442370"/>
    <lineage>
        <taxon>Eukaryota</taxon>
        <taxon>Fungi</taxon>
        <taxon>Dikarya</taxon>
        <taxon>Ascomycota</taxon>
        <taxon>Pezizomycotina</taxon>
        <taxon>Eurotiomycetes</taxon>
        <taxon>Chaetothyriomycetidae</taxon>
        <taxon>Chaetothyriales</taxon>
        <taxon>Herpotrichiellaceae</taxon>
        <taxon>Cladophialophora</taxon>
    </lineage>
</organism>
<evidence type="ECO:0000256" key="2">
    <source>
        <dbReference type="ARBA" id="ARBA00022487"/>
    </source>
</evidence>
<dbReference type="Proteomes" id="UP000053789">
    <property type="component" value="Unassembled WGS sequence"/>
</dbReference>
<keyword evidence="7" id="KW-1015">Disulfide bond</keyword>
<evidence type="ECO:0000256" key="1">
    <source>
        <dbReference type="ARBA" id="ARBA00006249"/>
    </source>
</evidence>
<evidence type="ECO:0000256" key="7">
    <source>
        <dbReference type="ARBA" id="ARBA00023157"/>
    </source>
</evidence>
<dbReference type="PANTHER" id="PTHR33938:SF13">
    <property type="entry name" value="CARBOXYLIC ESTER HYDROLASE"/>
    <property type="match status" value="1"/>
</dbReference>
<sequence length="515" mass="56556">MSSSIHQLMVCSPSAIAPPVLLGAEVLSVSAILITNYSVEVPQTYNFNHPAISVKDVDFCNVTVTYTYPGENDAIHVETWLPRVWNERLQATGGAGWTAGRNVLSPGFMSGAIGEGYATTSTDAGLPPVWPGDPTLWALVSQGNVNSYVLDTFAYRSLEEQALIGKSLVRSFYGRDPAYSYWSGCSQGGRQGLMLAQRFPTLYDGIAAAAPAIYYGQLGQSQFIPQLIMNEMKAYPLDCEMDYLTEQAVAHCDANDGVVDGIISDVASCDFDPMSEIDSSFLCFSTRANMTVSQTAAVVANASWNGYFNSQWEFIWPGWNYGANLTGLGYAPNETNQTANALRTPNWFAQLYLERNASFDSATITSDMFDRYWKQFIKIYDDTIGTSDPDLSDFKAAGGKMITWHGMADELIQTKATERYYQEVTNLFPDVQDFYRYFESPGAGHCGYTGVGGQPTTVFDALRAWVENGTAPDVLPVTFNGTTNNVYNRNLCLYPLKQVYKGSGDPTSSDSFDCV</sequence>
<keyword evidence="3" id="KW-0479">Metal-binding</keyword>
<dbReference type="AlphaFoldDB" id="A0A0D2G8X8"/>
<evidence type="ECO:0000256" key="3">
    <source>
        <dbReference type="ARBA" id="ARBA00022723"/>
    </source>
</evidence>
<dbReference type="RefSeq" id="XP_016621676.1">
    <property type="nucleotide sequence ID" value="XM_016762729.1"/>
</dbReference>
<protein>
    <recommendedName>
        <fullName evidence="8">Carboxylic ester hydrolase</fullName>
        <ecNumber evidence="8">3.1.1.-</ecNumber>
    </recommendedName>
</protein>
<dbReference type="EC" id="3.1.1.-" evidence="8"/>
<dbReference type="SUPFAM" id="SSF53474">
    <property type="entry name" value="alpha/beta-Hydrolases"/>
    <property type="match status" value="1"/>
</dbReference>
<dbReference type="InterPro" id="IPR011118">
    <property type="entry name" value="Tannase/feruloyl_esterase"/>
</dbReference>
<evidence type="ECO:0000256" key="4">
    <source>
        <dbReference type="ARBA" id="ARBA00022729"/>
    </source>
</evidence>